<evidence type="ECO:0000256" key="9">
    <source>
        <dbReference type="ARBA" id="ARBA00054633"/>
    </source>
</evidence>
<dbReference type="InterPro" id="IPR018483">
    <property type="entry name" value="Carb_kinase_FGGY_CS"/>
</dbReference>
<dbReference type="GO" id="GO:0005829">
    <property type="term" value="C:cytosol"/>
    <property type="evidence" value="ECO:0007669"/>
    <property type="project" value="TreeGrafter"/>
</dbReference>
<comment type="function">
    <text evidence="9 10">Key enzyme in the regulation of glycerol uptake and metabolism. Catalyzes the phosphorylation of glycerol to yield sn-glycerol 3-phosphate.</text>
</comment>
<dbReference type="FunFam" id="3.30.420.40:FF:000008">
    <property type="entry name" value="Glycerol kinase"/>
    <property type="match status" value="1"/>
</dbReference>
<comment type="caution">
    <text evidence="10">Lacks conserved residue(s) required for the propagation of feature annotation.</text>
</comment>
<feature type="binding site" evidence="10">
    <location>
        <position position="243"/>
    </location>
    <ligand>
        <name>sn-glycerol 3-phosphate</name>
        <dbReference type="ChEBI" id="CHEBI:57597"/>
    </ligand>
</feature>
<comment type="activity regulation">
    <text evidence="10">Inhibited by fructose 1,6-bisphosphate (FBP).</text>
</comment>
<feature type="binding site" evidence="10">
    <location>
        <position position="309"/>
    </location>
    <ligand>
        <name>ADP</name>
        <dbReference type="ChEBI" id="CHEBI:456216"/>
    </ligand>
</feature>
<feature type="binding site" evidence="10">
    <location>
        <position position="11"/>
    </location>
    <ligand>
        <name>ATP</name>
        <dbReference type="ChEBI" id="CHEBI:30616"/>
    </ligand>
</feature>
<dbReference type="RefSeq" id="WP_102160405.1">
    <property type="nucleotide sequence ID" value="NZ_JALXLX010000018.1"/>
</dbReference>
<dbReference type="InterPro" id="IPR043129">
    <property type="entry name" value="ATPase_NBD"/>
</dbReference>
<keyword evidence="6 10" id="KW-0319">Glycerol metabolism</keyword>
<dbReference type="InterPro" id="IPR000577">
    <property type="entry name" value="Carb_kinase_FGGY"/>
</dbReference>
<evidence type="ECO:0000313" key="15">
    <source>
        <dbReference type="Proteomes" id="UP000235703"/>
    </source>
</evidence>
<dbReference type="Pfam" id="PF00370">
    <property type="entry name" value="FGGY_N"/>
    <property type="match status" value="1"/>
</dbReference>
<feature type="binding site" evidence="10">
    <location>
        <position position="131"/>
    </location>
    <ligand>
        <name>glycerol</name>
        <dbReference type="ChEBI" id="CHEBI:17754"/>
    </ligand>
</feature>
<feature type="binding site" evidence="10">
    <location>
        <position position="12"/>
    </location>
    <ligand>
        <name>ATP</name>
        <dbReference type="ChEBI" id="CHEBI:30616"/>
    </ligand>
</feature>
<organism evidence="14 15">
    <name type="scientific">Brevibacterium luteolum</name>
    <dbReference type="NCBI Taxonomy" id="199591"/>
    <lineage>
        <taxon>Bacteria</taxon>
        <taxon>Bacillati</taxon>
        <taxon>Actinomycetota</taxon>
        <taxon>Actinomycetes</taxon>
        <taxon>Micrococcales</taxon>
        <taxon>Brevibacteriaceae</taxon>
        <taxon>Brevibacterium</taxon>
    </lineage>
</organism>
<feature type="binding site" evidence="10">
    <location>
        <position position="15"/>
    </location>
    <ligand>
        <name>ADP</name>
        <dbReference type="ChEBI" id="CHEBI:456216"/>
    </ligand>
</feature>
<feature type="binding site" evidence="10">
    <location>
        <position position="81"/>
    </location>
    <ligand>
        <name>sn-glycerol 3-phosphate</name>
        <dbReference type="ChEBI" id="CHEBI:57597"/>
    </ligand>
</feature>
<evidence type="ECO:0000256" key="2">
    <source>
        <dbReference type="ARBA" id="ARBA00009156"/>
    </source>
</evidence>
<evidence type="ECO:0000313" key="14">
    <source>
        <dbReference type="EMBL" id="PMB99398.1"/>
    </source>
</evidence>
<evidence type="ECO:0000256" key="7">
    <source>
        <dbReference type="ARBA" id="ARBA00022840"/>
    </source>
</evidence>
<dbReference type="NCBIfam" id="TIGR01311">
    <property type="entry name" value="glycerol_kin"/>
    <property type="match status" value="1"/>
</dbReference>
<dbReference type="PROSITE" id="PS00445">
    <property type="entry name" value="FGGY_KINASES_2"/>
    <property type="match status" value="1"/>
</dbReference>
<dbReference type="Pfam" id="PF02782">
    <property type="entry name" value="FGGY_C"/>
    <property type="match status" value="1"/>
</dbReference>
<dbReference type="SUPFAM" id="SSF53067">
    <property type="entry name" value="Actin-like ATPase domain"/>
    <property type="match status" value="2"/>
</dbReference>
<proteinExistence type="inferred from homology"/>
<evidence type="ECO:0000256" key="8">
    <source>
        <dbReference type="ARBA" id="ARBA00052101"/>
    </source>
</evidence>
<dbReference type="AlphaFoldDB" id="A0A2N6PL53"/>
<accession>A0A2N6PL53</accession>
<dbReference type="FunFam" id="3.30.420.40:FF:000007">
    <property type="entry name" value="Glycerol kinase"/>
    <property type="match status" value="1"/>
</dbReference>
<sequence>MGYVLALDEGTTSTRAVIFSEDGRTVASAGQEFEQIFPAAGRVEHDAGVIWRTSREVIGQALGTASLTSADIAAVGITNQRETTVVWEAATGQPVHNAIVWQDTRGGEYVTQLSEYAEEIAEITGLPVNTYFSGIKLRWLFDHVDGLRERAAAGEVLFGTIDTWLLWNLTGGVNGGAHVTDVTNASRTLLMDLHTGQWSQRMCELLDIPAACLPEIRPSVGTFGTVASGQLLAGVPIAGVLGDQQAAAFGQCRFSPGDTKNTYGTGCFLLTNTGEEIRRSANGLVSTVAYQIEGQPLQYALEGSIAVAGALVQWLRDNLGLIRTADEVNDLAREVSDNGDVYFVPAFSGLYAPHWRADARGVLIGMTRFTSRGHIARAALEATAFQTAEVLDVMRRDSGYTIDRIAADGGMCASDILMQFQADIAGCEVVRPQIIEATAAGAAYAAGLGAGVYGSLDELAGYWQADASWQPSITAADRQQLLSRWSQAIERSLGWVED</sequence>
<feature type="binding site" evidence="10">
    <location>
        <position position="410"/>
    </location>
    <ligand>
        <name>ADP</name>
        <dbReference type="ChEBI" id="CHEBI:456216"/>
    </ligand>
</feature>
<dbReference type="PROSITE" id="PS00933">
    <property type="entry name" value="FGGY_KINASES_1"/>
    <property type="match status" value="1"/>
</dbReference>
<dbReference type="OrthoDB" id="9805576at2"/>
<reference evidence="14 15" key="1">
    <citation type="submission" date="2017-09" db="EMBL/GenBank/DDBJ databases">
        <title>Bacterial strain isolated from the female urinary microbiota.</title>
        <authorList>
            <person name="Thomas-White K."/>
            <person name="Kumar N."/>
            <person name="Forster S."/>
            <person name="Putonti C."/>
            <person name="Lawley T."/>
            <person name="Wolfe A.J."/>
        </authorList>
    </citation>
    <scope>NUCLEOTIDE SEQUENCE [LARGE SCALE GENOMIC DNA]</scope>
    <source>
        <strain evidence="14 15">UMB0680</strain>
    </source>
</reference>
<keyword evidence="3 10" id="KW-0808">Transferase</keyword>
<feature type="binding site" evidence="10">
    <location>
        <position position="265"/>
    </location>
    <ligand>
        <name>ATP</name>
        <dbReference type="ChEBI" id="CHEBI:30616"/>
    </ligand>
</feature>
<gene>
    <name evidence="10 14" type="primary">glpK</name>
    <name evidence="14" type="ORF">CJ198_02445</name>
</gene>
<dbReference type="EC" id="2.7.1.30" evidence="10"/>
<dbReference type="PANTHER" id="PTHR10196">
    <property type="entry name" value="SUGAR KINASE"/>
    <property type="match status" value="1"/>
</dbReference>
<evidence type="ECO:0000256" key="10">
    <source>
        <dbReference type="HAMAP-Rule" id="MF_00186"/>
    </source>
</evidence>
<keyword evidence="4 10" id="KW-0547">Nucleotide-binding</keyword>
<comment type="caution">
    <text evidence="14">The sequence shown here is derived from an EMBL/GenBank/DDBJ whole genome shotgun (WGS) entry which is preliminary data.</text>
</comment>
<dbReference type="GO" id="GO:0006072">
    <property type="term" value="P:glycerol-3-phosphate metabolic process"/>
    <property type="evidence" value="ECO:0007669"/>
    <property type="project" value="InterPro"/>
</dbReference>
<keyword evidence="7 10" id="KW-0067">ATP-binding</keyword>
<feature type="domain" description="Carbohydrate kinase FGGY C-terminal" evidence="13">
    <location>
        <begin position="261"/>
        <end position="448"/>
    </location>
</feature>
<dbReference type="InterPro" id="IPR018485">
    <property type="entry name" value="FGGY_C"/>
</dbReference>
<comment type="pathway">
    <text evidence="1 10">Polyol metabolism; glycerol degradation via glycerol kinase pathway; sn-glycerol 3-phosphate from glycerol: step 1/1.</text>
</comment>
<dbReference type="InterPro" id="IPR005999">
    <property type="entry name" value="Glycerol_kin"/>
</dbReference>
<dbReference type="Gene3D" id="3.30.420.40">
    <property type="match status" value="2"/>
</dbReference>
<evidence type="ECO:0000256" key="6">
    <source>
        <dbReference type="ARBA" id="ARBA00022798"/>
    </source>
</evidence>
<feature type="binding site" evidence="10">
    <location>
        <position position="244"/>
    </location>
    <ligand>
        <name>glycerol</name>
        <dbReference type="ChEBI" id="CHEBI:17754"/>
    </ligand>
</feature>
<dbReference type="UniPathway" id="UPA00618">
    <property type="reaction ID" value="UER00672"/>
</dbReference>
<keyword evidence="5 10" id="KW-0418">Kinase</keyword>
<evidence type="ECO:0000256" key="5">
    <source>
        <dbReference type="ARBA" id="ARBA00022777"/>
    </source>
</evidence>
<evidence type="ECO:0000256" key="3">
    <source>
        <dbReference type="ARBA" id="ARBA00022679"/>
    </source>
</evidence>
<comment type="similarity">
    <text evidence="2 10 11">Belongs to the FGGY kinase family.</text>
</comment>
<evidence type="ECO:0000256" key="4">
    <source>
        <dbReference type="ARBA" id="ARBA00022741"/>
    </source>
</evidence>
<dbReference type="HAMAP" id="MF_00186">
    <property type="entry name" value="Glycerol_kin"/>
    <property type="match status" value="1"/>
</dbReference>
<comment type="catalytic activity">
    <reaction evidence="8 10">
        <text>glycerol + ATP = sn-glycerol 3-phosphate + ADP + H(+)</text>
        <dbReference type="Rhea" id="RHEA:21644"/>
        <dbReference type="ChEBI" id="CHEBI:15378"/>
        <dbReference type="ChEBI" id="CHEBI:17754"/>
        <dbReference type="ChEBI" id="CHEBI:30616"/>
        <dbReference type="ChEBI" id="CHEBI:57597"/>
        <dbReference type="ChEBI" id="CHEBI:456216"/>
        <dbReference type="EC" id="2.7.1.30"/>
    </reaction>
</comment>
<evidence type="ECO:0000256" key="11">
    <source>
        <dbReference type="RuleBase" id="RU003733"/>
    </source>
</evidence>
<dbReference type="CDD" id="cd07769">
    <property type="entry name" value="ASKHA_NBD_FGGY_GK"/>
    <property type="match status" value="1"/>
</dbReference>
<feature type="binding site" evidence="10">
    <location>
        <position position="265"/>
    </location>
    <ligand>
        <name>ADP</name>
        <dbReference type="ChEBI" id="CHEBI:456216"/>
    </ligand>
</feature>
<evidence type="ECO:0000259" key="13">
    <source>
        <dbReference type="Pfam" id="PF02782"/>
    </source>
</evidence>
<feature type="binding site" evidence="10">
    <location>
        <position position="82"/>
    </location>
    <ligand>
        <name>glycerol</name>
        <dbReference type="ChEBI" id="CHEBI:17754"/>
    </ligand>
</feature>
<evidence type="ECO:0000256" key="1">
    <source>
        <dbReference type="ARBA" id="ARBA00005190"/>
    </source>
</evidence>
<feature type="binding site" evidence="10">
    <location>
        <position position="243"/>
    </location>
    <ligand>
        <name>glycerol</name>
        <dbReference type="ChEBI" id="CHEBI:17754"/>
    </ligand>
</feature>
<dbReference type="GO" id="GO:0005524">
    <property type="term" value="F:ATP binding"/>
    <property type="evidence" value="ECO:0007669"/>
    <property type="project" value="UniProtKB-UniRule"/>
</dbReference>
<feature type="binding site" evidence="10">
    <location>
        <position position="309"/>
    </location>
    <ligand>
        <name>ATP</name>
        <dbReference type="ChEBI" id="CHEBI:30616"/>
    </ligand>
</feature>
<feature type="domain" description="Carbohydrate kinase FGGY N-terminal" evidence="12">
    <location>
        <begin position="3"/>
        <end position="250"/>
    </location>
</feature>
<feature type="binding site" evidence="10">
    <location>
        <position position="131"/>
    </location>
    <ligand>
        <name>sn-glycerol 3-phosphate</name>
        <dbReference type="ChEBI" id="CHEBI:57597"/>
    </ligand>
</feature>
<dbReference type="InterPro" id="IPR018484">
    <property type="entry name" value="FGGY_N"/>
</dbReference>
<feature type="binding site" evidence="10">
    <location>
        <position position="410"/>
    </location>
    <ligand>
        <name>ATP</name>
        <dbReference type="ChEBI" id="CHEBI:30616"/>
    </ligand>
</feature>
<feature type="binding site" evidence="10">
    <location>
        <position position="13"/>
    </location>
    <ligand>
        <name>ATP</name>
        <dbReference type="ChEBI" id="CHEBI:30616"/>
    </ligand>
</feature>
<dbReference type="PANTHER" id="PTHR10196:SF69">
    <property type="entry name" value="GLYCEROL KINASE"/>
    <property type="match status" value="1"/>
</dbReference>
<feature type="binding site" evidence="10">
    <location>
        <position position="11"/>
    </location>
    <ligand>
        <name>ADP</name>
        <dbReference type="ChEBI" id="CHEBI:456216"/>
    </ligand>
</feature>
<name>A0A2N6PL53_9MICO</name>
<dbReference type="PIRSF" id="PIRSF000538">
    <property type="entry name" value="GlpK"/>
    <property type="match status" value="1"/>
</dbReference>
<keyword evidence="15" id="KW-1185">Reference proteome</keyword>
<dbReference type="NCBIfam" id="NF000756">
    <property type="entry name" value="PRK00047.1"/>
    <property type="match status" value="1"/>
</dbReference>
<protein>
    <recommendedName>
        <fullName evidence="10">Glycerol kinase</fullName>
        <ecNumber evidence="10">2.7.1.30</ecNumber>
    </recommendedName>
    <alternativeName>
        <fullName evidence="10">ATP:glycerol 3-phosphotransferase</fullName>
    </alternativeName>
    <alternativeName>
        <fullName evidence="10">Glycerokinase</fullName>
        <shortName evidence="10">GK</shortName>
    </alternativeName>
</protein>
<feature type="binding site" evidence="10">
    <location>
        <position position="313"/>
    </location>
    <ligand>
        <name>ATP</name>
        <dbReference type="ChEBI" id="CHEBI:30616"/>
    </ligand>
</feature>
<dbReference type="EMBL" id="PNFZ01000001">
    <property type="protein sequence ID" value="PMB99398.1"/>
    <property type="molecule type" value="Genomic_DNA"/>
</dbReference>
<feature type="binding site" evidence="10">
    <location>
        <position position="82"/>
    </location>
    <ligand>
        <name>sn-glycerol 3-phosphate</name>
        <dbReference type="ChEBI" id="CHEBI:57597"/>
    </ligand>
</feature>
<dbReference type="GO" id="GO:0019563">
    <property type="term" value="P:glycerol catabolic process"/>
    <property type="evidence" value="ECO:0007669"/>
    <property type="project" value="UniProtKB-UniRule"/>
</dbReference>
<feature type="binding site" evidence="10">
    <location>
        <position position="11"/>
    </location>
    <ligand>
        <name>sn-glycerol 3-phosphate</name>
        <dbReference type="ChEBI" id="CHEBI:57597"/>
    </ligand>
</feature>
<dbReference type="Proteomes" id="UP000235703">
    <property type="component" value="Unassembled WGS sequence"/>
</dbReference>
<feature type="binding site" evidence="10">
    <location>
        <position position="81"/>
    </location>
    <ligand>
        <name>glycerol</name>
        <dbReference type="ChEBI" id="CHEBI:17754"/>
    </ligand>
</feature>
<dbReference type="GO" id="GO:0004370">
    <property type="term" value="F:glycerol kinase activity"/>
    <property type="evidence" value="ECO:0007669"/>
    <property type="project" value="UniProtKB-UniRule"/>
</dbReference>
<evidence type="ECO:0000259" key="12">
    <source>
        <dbReference type="Pfam" id="PF00370"/>
    </source>
</evidence>